<evidence type="ECO:0000256" key="8">
    <source>
        <dbReference type="ARBA" id="ARBA00023128"/>
    </source>
</evidence>
<feature type="non-terminal residue" evidence="12">
    <location>
        <position position="186"/>
    </location>
</feature>
<reference evidence="12 13" key="1">
    <citation type="submission" date="2021-04" db="EMBL/GenBank/DDBJ databases">
        <authorList>
            <person name="De Guttry C."/>
            <person name="Zahm M."/>
            <person name="Klopp C."/>
            <person name="Cabau C."/>
            <person name="Louis A."/>
            <person name="Berthelot C."/>
            <person name="Parey E."/>
            <person name="Roest Crollius H."/>
            <person name="Montfort J."/>
            <person name="Robinson-Rechavi M."/>
            <person name="Bucao C."/>
            <person name="Bouchez O."/>
            <person name="Gislard M."/>
            <person name="Lluch J."/>
            <person name="Milhes M."/>
            <person name="Lampietro C."/>
            <person name="Lopez Roques C."/>
            <person name="Donnadieu C."/>
            <person name="Braasch I."/>
            <person name="Desvignes T."/>
            <person name="Postlethwait J."/>
            <person name="Bobe J."/>
            <person name="Wedekind C."/>
            <person name="Guiguen Y."/>
        </authorList>
    </citation>
    <scope>NUCLEOTIDE SEQUENCE [LARGE SCALE GENOMIC DNA]</scope>
    <source>
        <strain evidence="12">Cs_M1</strain>
        <tissue evidence="12">Blood</tissue>
    </source>
</reference>
<evidence type="ECO:0000313" key="12">
    <source>
        <dbReference type="EMBL" id="KAK6295448.1"/>
    </source>
</evidence>
<evidence type="ECO:0000256" key="1">
    <source>
        <dbReference type="ARBA" id="ARBA00004448"/>
    </source>
</evidence>
<dbReference type="EMBL" id="JAGTTL010000034">
    <property type="protein sequence ID" value="KAK6295448.1"/>
    <property type="molecule type" value="Genomic_DNA"/>
</dbReference>
<evidence type="ECO:0000256" key="11">
    <source>
        <dbReference type="RuleBase" id="RU000488"/>
    </source>
</evidence>
<dbReference type="PANTHER" id="PTHR45624:SF3">
    <property type="entry name" value="SOLUTE CARRIER FAMILY 25 MEMBER 47"/>
    <property type="match status" value="1"/>
</dbReference>
<evidence type="ECO:0000256" key="9">
    <source>
        <dbReference type="ARBA" id="ARBA00023136"/>
    </source>
</evidence>
<sequence>MLVCSKYLFMNKKVRIQTQKQFTGIWQCFVNNVIKRRGPWLLQGKKPVTMDSITSSVMFGMYRNCCQCLSQLRGGPGTPNTKLEIFLSGQAGGVATVRMMAPGDIVKVRLKCQTESMRARKGANLPKPKYRSSVHCLLNIVREEGVLGFYGGGSASHAEGWLSYATYFLTYSTLCEWFTPTGKKGP</sequence>
<dbReference type="InterPro" id="IPR023395">
    <property type="entry name" value="MCP_dom_sf"/>
</dbReference>
<dbReference type="GO" id="GO:0022857">
    <property type="term" value="F:transmembrane transporter activity"/>
    <property type="evidence" value="ECO:0007669"/>
    <property type="project" value="TreeGrafter"/>
</dbReference>
<dbReference type="PROSITE" id="PS50920">
    <property type="entry name" value="SOLCAR"/>
    <property type="match status" value="1"/>
</dbReference>
<accession>A0AAN8KPG7</accession>
<dbReference type="GO" id="GO:0005743">
    <property type="term" value="C:mitochondrial inner membrane"/>
    <property type="evidence" value="ECO:0007669"/>
    <property type="project" value="UniProtKB-SubCell"/>
</dbReference>
<dbReference type="Pfam" id="PF00153">
    <property type="entry name" value="Mito_carr"/>
    <property type="match status" value="1"/>
</dbReference>
<name>A0AAN8KPG7_9TELE</name>
<evidence type="ECO:0000256" key="4">
    <source>
        <dbReference type="ARBA" id="ARBA00022692"/>
    </source>
</evidence>
<evidence type="ECO:0000256" key="6">
    <source>
        <dbReference type="ARBA" id="ARBA00022792"/>
    </source>
</evidence>
<evidence type="ECO:0000256" key="10">
    <source>
        <dbReference type="PROSITE-ProRule" id="PRU00282"/>
    </source>
</evidence>
<evidence type="ECO:0000256" key="7">
    <source>
        <dbReference type="ARBA" id="ARBA00022989"/>
    </source>
</evidence>
<evidence type="ECO:0000256" key="5">
    <source>
        <dbReference type="ARBA" id="ARBA00022737"/>
    </source>
</evidence>
<dbReference type="SUPFAM" id="SSF103506">
    <property type="entry name" value="Mitochondrial carrier"/>
    <property type="match status" value="1"/>
</dbReference>
<dbReference type="Proteomes" id="UP001356427">
    <property type="component" value="Unassembled WGS sequence"/>
</dbReference>
<comment type="caution">
    <text evidence="12">The sequence shown here is derived from an EMBL/GenBank/DDBJ whole genome shotgun (WGS) entry which is preliminary data.</text>
</comment>
<keyword evidence="6" id="KW-0999">Mitochondrion inner membrane</keyword>
<evidence type="ECO:0000256" key="2">
    <source>
        <dbReference type="ARBA" id="ARBA00006375"/>
    </source>
</evidence>
<keyword evidence="9 10" id="KW-0472">Membrane</keyword>
<evidence type="ECO:0000313" key="13">
    <source>
        <dbReference type="Proteomes" id="UP001356427"/>
    </source>
</evidence>
<comment type="subcellular location">
    <subcellularLocation>
        <location evidence="1">Mitochondrion inner membrane</location>
        <topology evidence="1">Multi-pass membrane protein</topology>
    </subcellularLocation>
</comment>
<organism evidence="12 13">
    <name type="scientific">Coregonus suidteri</name>
    <dbReference type="NCBI Taxonomy" id="861788"/>
    <lineage>
        <taxon>Eukaryota</taxon>
        <taxon>Metazoa</taxon>
        <taxon>Chordata</taxon>
        <taxon>Craniata</taxon>
        <taxon>Vertebrata</taxon>
        <taxon>Euteleostomi</taxon>
        <taxon>Actinopterygii</taxon>
        <taxon>Neopterygii</taxon>
        <taxon>Teleostei</taxon>
        <taxon>Protacanthopterygii</taxon>
        <taxon>Salmoniformes</taxon>
        <taxon>Salmonidae</taxon>
        <taxon>Coregoninae</taxon>
        <taxon>Coregonus</taxon>
    </lineage>
</organism>
<keyword evidence="8" id="KW-0496">Mitochondrion</keyword>
<keyword evidence="3 11" id="KW-0813">Transport</keyword>
<proteinExistence type="inferred from homology"/>
<protein>
    <submittedName>
        <fullName evidence="12">Uncharacterized protein</fullName>
    </submittedName>
</protein>
<keyword evidence="4 10" id="KW-0812">Transmembrane</keyword>
<gene>
    <name evidence="12" type="ORF">J4Q44_G00346740</name>
</gene>
<feature type="repeat" description="Solcar" evidence="10">
    <location>
        <begin position="83"/>
        <end position="177"/>
    </location>
</feature>
<keyword evidence="5" id="KW-0677">Repeat</keyword>
<dbReference type="Gene3D" id="1.50.40.10">
    <property type="entry name" value="Mitochondrial carrier domain"/>
    <property type="match status" value="1"/>
</dbReference>
<dbReference type="PANTHER" id="PTHR45624">
    <property type="entry name" value="MITOCHONDRIAL BASIC AMINO ACIDS TRANSPORTER-RELATED"/>
    <property type="match status" value="1"/>
</dbReference>
<keyword evidence="13" id="KW-1185">Reference proteome</keyword>
<comment type="similarity">
    <text evidence="2 11">Belongs to the mitochondrial carrier (TC 2.A.29) family.</text>
</comment>
<evidence type="ECO:0000256" key="3">
    <source>
        <dbReference type="ARBA" id="ARBA00022448"/>
    </source>
</evidence>
<dbReference type="InterPro" id="IPR050567">
    <property type="entry name" value="Mitochondrial_Carrier"/>
</dbReference>
<keyword evidence="7" id="KW-1133">Transmembrane helix</keyword>
<dbReference type="AlphaFoldDB" id="A0AAN8KPG7"/>
<dbReference type="InterPro" id="IPR018108">
    <property type="entry name" value="MCP_transmembrane"/>
</dbReference>